<dbReference type="InterPro" id="IPR050706">
    <property type="entry name" value="Cyclic-di-GMP_PDE-like"/>
</dbReference>
<dbReference type="AlphaFoldDB" id="A0A1N6GCX9"/>
<dbReference type="InterPro" id="IPR000160">
    <property type="entry name" value="GGDEF_dom"/>
</dbReference>
<evidence type="ECO:0000256" key="1">
    <source>
        <dbReference type="ARBA" id="ARBA00004370"/>
    </source>
</evidence>
<keyword evidence="13" id="KW-1185">Reference proteome</keyword>
<gene>
    <name evidence="12" type="ORF">SAMN05443662_1290</name>
</gene>
<keyword evidence="6" id="KW-0067">ATP-binding</keyword>
<dbReference type="Gene3D" id="3.30.450.20">
    <property type="entry name" value="PAS domain"/>
    <property type="match status" value="1"/>
</dbReference>
<dbReference type="Proteomes" id="UP000198461">
    <property type="component" value="Unassembled WGS sequence"/>
</dbReference>
<keyword evidence="7" id="KW-0902">Two-component regulatory system</keyword>
<evidence type="ECO:0000313" key="12">
    <source>
        <dbReference type="EMBL" id="SIO05393.1"/>
    </source>
</evidence>
<dbReference type="GO" id="GO:0000160">
    <property type="term" value="P:phosphorelay signal transduction system"/>
    <property type="evidence" value="ECO:0007669"/>
    <property type="project" value="UniProtKB-KW"/>
</dbReference>
<keyword evidence="2" id="KW-0597">Phosphoprotein</keyword>
<dbReference type="Gene3D" id="3.30.70.270">
    <property type="match status" value="1"/>
</dbReference>
<dbReference type="SUPFAM" id="SSF55785">
    <property type="entry name" value="PYP-like sensor domain (PAS domain)"/>
    <property type="match status" value="1"/>
</dbReference>
<dbReference type="SUPFAM" id="SSF55073">
    <property type="entry name" value="Nucleotide cyclase"/>
    <property type="match status" value="1"/>
</dbReference>
<dbReference type="CDD" id="cd01949">
    <property type="entry name" value="GGDEF"/>
    <property type="match status" value="1"/>
</dbReference>
<dbReference type="SUPFAM" id="SSF158472">
    <property type="entry name" value="HAMP domain-like"/>
    <property type="match status" value="1"/>
</dbReference>
<dbReference type="Gene3D" id="6.10.340.10">
    <property type="match status" value="1"/>
</dbReference>
<feature type="domain" description="EAL" evidence="9">
    <location>
        <begin position="560"/>
        <end position="812"/>
    </location>
</feature>
<feature type="transmembrane region" description="Helical" evidence="8">
    <location>
        <begin position="176"/>
        <end position="195"/>
    </location>
</feature>
<dbReference type="InterPro" id="IPR029151">
    <property type="entry name" value="Sensor-like_sf"/>
</dbReference>
<dbReference type="InterPro" id="IPR035965">
    <property type="entry name" value="PAS-like_dom_sf"/>
</dbReference>
<dbReference type="InterPro" id="IPR001633">
    <property type="entry name" value="EAL_dom"/>
</dbReference>
<evidence type="ECO:0000256" key="7">
    <source>
        <dbReference type="ARBA" id="ARBA00023012"/>
    </source>
</evidence>
<accession>A0A1N6GCX9</accession>
<organism evidence="12 13">
    <name type="scientific">Sulfurivirga caldicuralii</name>
    <dbReference type="NCBI Taxonomy" id="364032"/>
    <lineage>
        <taxon>Bacteria</taxon>
        <taxon>Pseudomonadati</taxon>
        <taxon>Pseudomonadota</taxon>
        <taxon>Gammaproteobacteria</taxon>
        <taxon>Thiotrichales</taxon>
        <taxon>Piscirickettsiaceae</taxon>
        <taxon>Sulfurivirga</taxon>
    </lineage>
</organism>
<dbReference type="Pfam" id="PF00672">
    <property type="entry name" value="HAMP"/>
    <property type="match status" value="1"/>
</dbReference>
<feature type="domain" description="HAMP" evidence="10">
    <location>
        <begin position="196"/>
        <end position="250"/>
    </location>
</feature>
<keyword evidence="8" id="KW-1133">Transmembrane helix</keyword>
<dbReference type="SUPFAM" id="SSF103190">
    <property type="entry name" value="Sensory domain-like"/>
    <property type="match status" value="1"/>
</dbReference>
<dbReference type="Gene3D" id="3.20.20.450">
    <property type="entry name" value="EAL domain"/>
    <property type="match status" value="1"/>
</dbReference>
<dbReference type="InterPro" id="IPR035919">
    <property type="entry name" value="EAL_sf"/>
</dbReference>
<dbReference type="PROSITE" id="PS50883">
    <property type="entry name" value="EAL"/>
    <property type="match status" value="1"/>
</dbReference>
<evidence type="ECO:0000256" key="2">
    <source>
        <dbReference type="ARBA" id="ARBA00022553"/>
    </source>
</evidence>
<keyword evidence="3" id="KW-0808">Transferase</keyword>
<dbReference type="PANTHER" id="PTHR33121:SF23">
    <property type="entry name" value="CYCLIC DI-GMP PHOSPHODIESTERASE PDEB"/>
    <property type="match status" value="1"/>
</dbReference>
<evidence type="ECO:0000259" key="11">
    <source>
        <dbReference type="PROSITE" id="PS50887"/>
    </source>
</evidence>
<dbReference type="InterPro" id="IPR029787">
    <property type="entry name" value="Nucleotide_cyclase"/>
</dbReference>
<dbReference type="EMBL" id="FSRE01000003">
    <property type="protein sequence ID" value="SIO05393.1"/>
    <property type="molecule type" value="Genomic_DNA"/>
</dbReference>
<evidence type="ECO:0000256" key="3">
    <source>
        <dbReference type="ARBA" id="ARBA00022679"/>
    </source>
</evidence>
<dbReference type="RefSeq" id="WP_074201573.1">
    <property type="nucleotide sequence ID" value="NZ_FSRE01000003.1"/>
</dbReference>
<dbReference type="GO" id="GO:0071111">
    <property type="term" value="F:cyclic-guanylate-specific phosphodiesterase activity"/>
    <property type="evidence" value="ECO:0007669"/>
    <property type="project" value="InterPro"/>
</dbReference>
<keyword evidence="5" id="KW-0418">Kinase</keyword>
<dbReference type="OrthoDB" id="9813913at2"/>
<dbReference type="SMART" id="SM00304">
    <property type="entry name" value="HAMP"/>
    <property type="match status" value="1"/>
</dbReference>
<dbReference type="GO" id="GO:0016020">
    <property type="term" value="C:membrane"/>
    <property type="evidence" value="ECO:0007669"/>
    <property type="project" value="UniProtKB-SubCell"/>
</dbReference>
<dbReference type="Pfam" id="PF00990">
    <property type="entry name" value="GGDEF"/>
    <property type="match status" value="1"/>
</dbReference>
<sequence>MSVLNPFKKTRLRTQLILGVALVHAVLMAFFVWDLSQRQEETLYRQAKDSATHLTRIFADSISLWVASNDFQAVGDALNSLKSQVPDLIKAEVFDSRGQILAHTEPEQLGRFVADEKAVALLRTPPDARVLSLHMDQWTFDLAAPVYLQDRIVGWVRLLLDERDLAQANRRVIVEGMAYTLFAIAVGSLLAWLIGRMLTRRLQRLERVAEQVAAGERSVQFEDEPGYADELAHLTASFQSMLAELQRKEQALIQAHDRLKRIFDMLPLYIVELDENGHIEYGNPRFYRITHLSPANRNVPFEQIAQLVSTETDTPISLDRHALALVNRPRQFSARLEGGEREEAVDVNMLPITDEAGRRHVILLMQPEERDNYLLQEIAWQQRHDPLTGLLNRQGILAHLEQMREGLDQQAPSENACWAVQINLDHFRSINEMLGFAGGDEVLQIVAVMLSQHFADKGVLGRLGGDDFVFVSREPMTEAGIRALVADFQEKCRKPIVINGRRISLDASGVALALQEVDMTPEEILLKLDFGMQELKHSMRGQFVVLLHDTDALLDRKLAQVSWLQEVKKALQEDRVALVAQPIVSLQPPFLRKAEALVRIRDDQGELVAPYHFLPVAERFGLMPELEKRIFEKALDWLKTHGATIDQLNLNISAATLTSPLYRDVLIAQLKRLPVAHVRKLCFEVTESAHLGDVEETRALLEQLGALGCKLAIDDFGSGYASFNYLKALPVDYVKVDGEFIKGMLENQVDRAMVEATARICREMRLTVVAEYVENAELVQLLRSMGIAYGQGYYFSPPVELDVLLSEDFWMELEKRLEVTSIEQRAGHIH</sequence>
<protein>
    <submittedName>
        <fullName evidence="12">Diguanylate cyclase (GGDEF) domain-containing protein</fullName>
    </submittedName>
</protein>
<dbReference type="SMART" id="SM00267">
    <property type="entry name" value="GGDEF"/>
    <property type="match status" value="1"/>
</dbReference>
<evidence type="ECO:0000256" key="8">
    <source>
        <dbReference type="SAM" id="Phobius"/>
    </source>
</evidence>
<comment type="subcellular location">
    <subcellularLocation>
        <location evidence="1">Membrane</location>
    </subcellularLocation>
</comment>
<evidence type="ECO:0000256" key="4">
    <source>
        <dbReference type="ARBA" id="ARBA00022741"/>
    </source>
</evidence>
<dbReference type="SUPFAM" id="SSF141868">
    <property type="entry name" value="EAL domain-like"/>
    <property type="match status" value="1"/>
</dbReference>
<dbReference type="GO" id="GO:0016301">
    <property type="term" value="F:kinase activity"/>
    <property type="evidence" value="ECO:0007669"/>
    <property type="project" value="UniProtKB-KW"/>
</dbReference>
<dbReference type="GO" id="GO:0005524">
    <property type="term" value="F:ATP binding"/>
    <property type="evidence" value="ECO:0007669"/>
    <property type="project" value="UniProtKB-KW"/>
</dbReference>
<dbReference type="NCBIfam" id="TIGR00254">
    <property type="entry name" value="GGDEF"/>
    <property type="match status" value="1"/>
</dbReference>
<evidence type="ECO:0000259" key="10">
    <source>
        <dbReference type="PROSITE" id="PS50885"/>
    </source>
</evidence>
<feature type="domain" description="GGDEF" evidence="11">
    <location>
        <begin position="415"/>
        <end position="550"/>
    </location>
</feature>
<evidence type="ECO:0000256" key="6">
    <source>
        <dbReference type="ARBA" id="ARBA00022840"/>
    </source>
</evidence>
<dbReference type="SMART" id="SM00052">
    <property type="entry name" value="EAL"/>
    <property type="match status" value="1"/>
</dbReference>
<dbReference type="CDD" id="cd01948">
    <property type="entry name" value="EAL"/>
    <property type="match status" value="1"/>
</dbReference>
<name>A0A1N6GCX9_9GAMM</name>
<evidence type="ECO:0000259" key="9">
    <source>
        <dbReference type="PROSITE" id="PS50883"/>
    </source>
</evidence>
<dbReference type="PANTHER" id="PTHR33121">
    <property type="entry name" value="CYCLIC DI-GMP PHOSPHODIESTERASE PDEF"/>
    <property type="match status" value="1"/>
</dbReference>
<evidence type="ECO:0000313" key="13">
    <source>
        <dbReference type="Proteomes" id="UP000198461"/>
    </source>
</evidence>
<dbReference type="InterPro" id="IPR043128">
    <property type="entry name" value="Rev_trsase/Diguanyl_cyclase"/>
</dbReference>
<dbReference type="PROSITE" id="PS50885">
    <property type="entry name" value="HAMP"/>
    <property type="match status" value="1"/>
</dbReference>
<keyword evidence="8" id="KW-0472">Membrane</keyword>
<reference evidence="13" key="1">
    <citation type="submission" date="2016-11" db="EMBL/GenBank/DDBJ databases">
        <authorList>
            <person name="Varghese N."/>
            <person name="Submissions S."/>
        </authorList>
    </citation>
    <scope>NUCLEOTIDE SEQUENCE [LARGE SCALE GENOMIC DNA]</scope>
    <source>
        <strain evidence="13">DSM 17737</strain>
    </source>
</reference>
<dbReference type="InterPro" id="IPR003660">
    <property type="entry name" value="HAMP_dom"/>
</dbReference>
<proteinExistence type="predicted"/>
<dbReference type="CDD" id="cd06225">
    <property type="entry name" value="HAMP"/>
    <property type="match status" value="1"/>
</dbReference>
<feature type="transmembrane region" description="Helical" evidence="8">
    <location>
        <begin position="12"/>
        <end position="33"/>
    </location>
</feature>
<dbReference type="STRING" id="364032.SAMN05443662_1290"/>
<evidence type="ECO:0000256" key="5">
    <source>
        <dbReference type="ARBA" id="ARBA00022777"/>
    </source>
</evidence>
<keyword evidence="8" id="KW-0812">Transmembrane</keyword>
<dbReference type="Pfam" id="PF00563">
    <property type="entry name" value="EAL"/>
    <property type="match status" value="1"/>
</dbReference>
<dbReference type="PROSITE" id="PS50887">
    <property type="entry name" value="GGDEF"/>
    <property type="match status" value="1"/>
</dbReference>
<keyword evidence="4" id="KW-0547">Nucleotide-binding</keyword>